<comment type="similarity">
    <text evidence="1 10">Belongs to the folylpolyglutamate synthase family.</text>
</comment>
<accession>A0ABV8TZW0</accession>
<dbReference type="GO" id="GO:0016874">
    <property type="term" value="F:ligase activity"/>
    <property type="evidence" value="ECO:0007669"/>
    <property type="project" value="UniProtKB-KW"/>
</dbReference>
<dbReference type="EMBL" id="JBHSDK010000015">
    <property type="protein sequence ID" value="MFC4336066.1"/>
    <property type="molecule type" value="Genomic_DNA"/>
</dbReference>
<dbReference type="RefSeq" id="WP_380621528.1">
    <property type="nucleotide sequence ID" value="NZ_JBHSDK010000015.1"/>
</dbReference>
<keyword evidence="14" id="KW-1185">Reference proteome</keyword>
<dbReference type="PIRSF" id="PIRSF001563">
    <property type="entry name" value="Folylpolyglu_synth"/>
    <property type="match status" value="1"/>
</dbReference>
<gene>
    <name evidence="13" type="ORF">ACFPET_12715</name>
</gene>
<dbReference type="PROSITE" id="PS01011">
    <property type="entry name" value="FOLYLPOLYGLU_SYNT_1"/>
    <property type="match status" value="1"/>
</dbReference>
<dbReference type="Gene3D" id="3.90.190.20">
    <property type="entry name" value="Mur ligase, C-terminal domain"/>
    <property type="match status" value="1"/>
</dbReference>
<evidence type="ECO:0000256" key="4">
    <source>
        <dbReference type="ARBA" id="ARBA00022723"/>
    </source>
</evidence>
<dbReference type="PANTHER" id="PTHR11136:SF0">
    <property type="entry name" value="DIHYDROFOLATE SYNTHETASE-RELATED"/>
    <property type="match status" value="1"/>
</dbReference>
<keyword evidence="3 10" id="KW-0436">Ligase</keyword>
<dbReference type="NCBIfam" id="TIGR01499">
    <property type="entry name" value="folC"/>
    <property type="match status" value="1"/>
</dbReference>
<dbReference type="Gene3D" id="3.40.1190.10">
    <property type="entry name" value="Mur-like, catalytic domain"/>
    <property type="match status" value="1"/>
</dbReference>
<comment type="caution">
    <text evidence="13">The sequence shown here is derived from an EMBL/GenBank/DDBJ whole genome shotgun (WGS) entry which is preliminary data.</text>
</comment>
<dbReference type="Pfam" id="PF02875">
    <property type="entry name" value="Mur_ligase_C"/>
    <property type="match status" value="1"/>
</dbReference>
<dbReference type="SUPFAM" id="SSF53244">
    <property type="entry name" value="MurD-like peptide ligases, peptide-binding domain"/>
    <property type="match status" value="1"/>
</dbReference>
<comment type="catalytic activity">
    <reaction evidence="9">
        <text>(6S)-5,6,7,8-tetrahydrofolyl-(gamma-L-Glu)(n) + L-glutamate + ATP = (6S)-5,6,7,8-tetrahydrofolyl-(gamma-L-Glu)(n+1) + ADP + phosphate + H(+)</text>
        <dbReference type="Rhea" id="RHEA:10580"/>
        <dbReference type="Rhea" id="RHEA-COMP:14738"/>
        <dbReference type="Rhea" id="RHEA-COMP:14740"/>
        <dbReference type="ChEBI" id="CHEBI:15378"/>
        <dbReference type="ChEBI" id="CHEBI:29985"/>
        <dbReference type="ChEBI" id="CHEBI:30616"/>
        <dbReference type="ChEBI" id="CHEBI:43474"/>
        <dbReference type="ChEBI" id="CHEBI:141005"/>
        <dbReference type="ChEBI" id="CHEBI:456216"/>
        <dbReference type="EC" id="6.3.2.17"/>
    </reaction>
</comment>
<dbReference type="InterPro" id="IPR004101">
    <property type="entry name" value="Mur_ligase_C"/>
</dbReference>
<evidence type="ECO:0000256" key="2">
    <source>
        <dbReference type="ARBA" id="ARBA00013025"/>
    </source>
</evidence>
<evidence type="ECO:0000256" key="10">
    <source>
        <dbReference type="PIRNR" id="PIRNR001563"/>
    </source>
</evidence>
<evidence type="ECO:0000259" key="12">
    <source>
        <dbReference type="Pfam" id="PF08245"/>
    </source>
</evidence>
<evidence type="ECO:0000313" key="13">
    <source>
        <dbReference type="EMBL" id="MFC4336066.1"/>
    </source>
</evidence>
<organism evidence="13 14">
    <name type="scientific">Salininema proteolyticum</name>
    <dbReference type="NCBI Taxonomy" id="1607685"/>
    <lineage>
        <taxon>Bacteria</taxon>
        <taxon>Bacillati</taxon>
        <taxon>Actinomycetota</taxon>
        <taxon>Actinomycetes</taxon>
        <taxon>Glycomycetales</taxon>
        <taxon>Glycomycetaceae</taxon>
        <taxon>Salininema</taxon>
    </lineage>
</organism>
<dbReference type="EC" id="6.3.2.17" evidence="2"/>
<dbReference type="InterPro" id="IPR001645">
    <property type="entry name" value="Folylpolyglutamate_synth"/>
</dbReference>
<evidence type="ECO:0000256" key="8">
    <source>
        <dbReference type="ARBA" id="ARBA00030592"/>
    </source>
</evidence>
<keyword evidence="7" id="KW-0460">Magnesium</keyword>
<dbReference type="PROSITE" id="PS01012">
    <property type="entry name" value="FOLYLPOLYGLU_SYNT_2"/>
    <property type="match status" value="1"/>
</dbReference>
<sequence length="450" mass="48094">MARHTPEQQAVLAALEATLEARGFSRMEFTMERIRALLDLLGDPQKSYRNIHITGTNGKTSTSRFIDQLLIAHGLKTGRFTSPHLHDITERISLNGEPIDPEVLADVYSQVAPMVDMVDERFEESLTYFDANVAMAFAAFADAPVDVGVVEVGMGGATDSTNVIGAEVAVVTPIAVDHTKFLGSTYAEIAEVKSGIIHPGSTLVTASQPREAMAALLRRAHEVGANLVAEGRSYAVVDQNLAVGGQQLTIETKAARYEDLFLPLHGAHQAQNAATAIAAVETLLGDGEQVALSAEVVEEAFQNFTSPGRLEVVRSHPTVILDAAHNPAGMEASTRAIDREFSFRKLVGVVGMLADKEVDEMLELLDPVLDEVIVTRSTSDRSMPAATLAEKAAEVFGPERVTVIPAVDDAVAAAIQEAEQADDPYESGGGVLVTGSVFTVSDARRLLVRD</sequence>
<dbReference type="SUPFAM" id="SSF53623">
    <property type="entry name" value="MurD-like peptide ligases, catalytic domain"/>
    <property type="match status" value="1"/>
</dbReference>
<dbReference type="PANTHER" id="PTHR11136">
    <property type="entry name" value="FOLYLPOLYGLUTAMATE SYNTHASE-RELATED"/>
    <property type="match status" value="1"/>
</dbReference>
<dbReference type="Proteomes" id="UP001595823">
    <property type="component" value="Unassembled WGS sequence"/>
</dbReference>
<evidence type="ECO:0000259" key="11">
    <source>
        <dbReference type="Pfam" id="PF02875"/>
    </source>
</evidence>
<evidence type="ECO:0000313" key="14">
    <source>
        <dbReference type="Proteomes" id="UP001595823"/>
    </source>
</evidence>
<feature type="domain" description="Mur ligase C-terminal" evidence="11">
    <location>
        <begin position="308"/>
        <end position="422"/>
    </location>
</feature>
<keyword evidence="6 10" id="KW-0067">ATP-binding</keyword>
<dbReference type="InterPro" id="IPR018109">
    <property type="entry name" value="Folylpolyglutamate_synth_CS"/>
</dbReference>
<protein>
    <recommendedName>
        <fullName evidence="2">tetrahydrofolate synthase</fullName>
        <ecNumber evidence="2">6.3.2.17</ecNumber>
    </recommendedName>
    <alternativeName>
        <fullName evidence="8">Tetrahydrofolylpolyglutamate synthase</fullName>
    </alternativeName>
</protein>
<evidence type="ECO:0000256" key="7">
    <source>
        <dbReference type="ARBA" id="ARBA00022842"/>
    </source>
</evidence>
<feature type="domain" description="Mur ligase central" evidence="12">
    <location>
        <begin position="53"/>
        <end position="280"/>
    </location>
</feature>
<evidence type="ECO:0000256" key="1">
    <source>
        <dbReference type="ARBA" id="ARBA00008276"/>
    </source>
</evidence>
<name>A0ABV8TZW0_9ACTN</name>
<keyword evidence="4" id="KW-0479">Metal-binding</keyword>
<dbReference type="InterPro" id="IPR013221">
    <property type="entry name" value="Mur_ligase_cen"/>
</dbReference>
<reference evidence="14" key="1">
    <citation type="journal article" date="2019" name="Int. J. Syst. Evol. Microbiol.">
        <title>The Global Catalogue of Microorganisms (GCM) 10K type strain sequencing project: providing services to taxonomists for standard genome sequencing and annotation.</title>
        <authorList>
            <consortium name="The Broad Institute Genomics Platform"/>
            <consortium name="The Broad Institute Genome Sequencing Center for Infectious Disease"/>
            <person name="Wu L."/>
            <person name="Ma J."/>
        </authorList>
    </citation>
    <scope>NUCLEOTIDE SEQUENCE [LARGE SCALE GENOMIC DNA]</scope>
    <source>
        <strain evidence="14">IBRC-M 10908</strain>
    </source>
</reference>
<evidence type="ECO:0000256" key="9">
    <source>
        <dbReference type="ARBA" id="ARBA00047493"/>
    </source>
</evidence>
<dbReference type="InterPro" id="IPR036565">
    <property type="entry name" value="Mur-like_cat_sf"/>
</dbReference>
<proteinExistence type="inferred from homology"/>
<keyword evidence="5 10" id="KW-0547">Nucleotide-binding</keyword>
<dbReference type="Pfam" id="PF08245">
    <property type="entry name" value="Mur_ligase_M"/>
    <property type="match status" value="1"/>
</dbReference>
<evidence type="ECO:0000256" key="5">
    <source>
        <dbReference type="ARBA" id="ARBA00022741"/>
    </source>
</evidence>
<dbReference type="InterPro" id="IPR036615">
    <property type="entry name" value="Mur_ligase_C_dom_sf"/>
</dbReference>
<evidence type="ECO:0000256" key="6">
    <source>
        <dbReference type="ARBA" id="ARBA00022840"/>
    </source>
</evidence>
<evidence type="ECO:0000256" key="3">
    <source>
        <dbReference type="ARBA" id="ARBA00022598"/>
    </source>
</evidence>